<dbReference type="AlphaFoldDB" id="A0A8J6Y121"/>
<dbReference type="PANTHER" id="PTHR33375">
    <property type="entry name" value="CHROMOSOME-PARTITIONING PROTEIN PARB-RELATED"/>
    <property type="match status" value="1"/>
</dbReference>
<evidence type="ECO:0000256" key="2">
    <source>
        <dbReference type="ARBA" id="ARBA00022829"/>
    </source>
</evidence>
<dbReference type="FunFam" id="1.10.10.2830:FF:000001">
    <property type="entry name" value="Chromosome partitioning protein ParB"/>
    <property type="match status" value="1"/>
</dbReference>
<dbReference type="GO" id="GO:0005694">
    <property type="term" value="C:chromosome"/>
    <property type="evidence" value="ECO:0007669"/>
    <property type="project" value="TreeGrafter"/>
</dbReference>
<evidence type="ECO:0000313" key="7">
    <source>
        <dbReference type="Proteomes" id="UP000598633"/>
    </source>
</evidence>
<dbReference type="CDD" id="cd16393">
    <property type="entry name" value="SPO0J_N"/>
    <property type="match status" value="1"/>
</dbReference>
<dbReference type="InterPro" id="IPR001387">
    <property type="entry name" value="Cro/C1-type_HTH"/>
</dbReference>
<dbReference type="Proteomes" id="UP000598633">
    <property type="component" value="Unassembled WGS sequence"/>
</dbReference>
<name>A0A8J6Y121_9BACT</name>
<dbReference type="SUPFAM" id="SSF109709">
    <property type="entry name" value="KorB DNA-binding domain-like"/>
    <property type="match status" value="1"/>
</dbReference>
<dbReference type="Pfam" id="PF17762">
    <property type="entry name" value="HTH_ParB"/>
    <property type="match status" value="1"/>
</dbReference>
<dbReference type="Gene3D" id="3.90.1530.30">
    <property type="match status" value="1"/>
</dbReference>
<evidence type="ECO:0000259" key="5">
    <source>
        <dbReference type="PROSITE" id="PS50943"/>
    </source>
</evidence>
<dbReference type="Gene3D" id="1.10.10.730">
    <property type="entry name" value="KorB DNA-binding domain"/>
    <property type="match status" value="1"/>
</dbReference>
<dbReference type="InterPro" id="IPR057240">
    <property type="entry name" value="ParB_dimer_C"/>
</dbReference>
<protein>
    <submittedName>
        <fullName evidence="6">ParB/RepB/Spo0J family partition protein</fullName>
    </submittedName>
</protein>
<reference evidence="6 7" key="1">
    <citation type="submission" date="2020-08" db="EMBL/GenBank/DDBJ databases">
        <title>Acidobacteriota in marine sediments use diverse sulfur dissimilation pathways.</title>
        <authorList>
            <person name="Wasmund K."/>
        </authorList>
    </citation>
    <scope>NUCLEOTIDE SEQUENCE [LARGE SCALE GENOMIC DNA]</scope>
    <source>
        <strain evidence="6">MAG AM3-A</strain>
    </source>
</reference>
<dbReference type="SUPFAM" id="SSF110849">
    <property type="entry name" value="ParB/Sulfiredoxin"/>
    <property type="match status" value="1"/>
</dbReference>
<dbReference type="InterPro" id="IPR036086">
    <property type="entry name" value="ParB/Sulfiredoxin_sf"/>
</dbReference>
<dbReference type="GO" id="GO:0003677">
    <property type="term" value="F:DNA binding"/>
    <property type="evidence" value="ECO:0007669"/>
    <property type="project" value="UniProtKB-KW"/>
</dbReference>
<evidence type="ECO:0000256" key="4">
    <source>
        <dbReference type="SAM" id="MobiDB-lite"/>
    </source>
</evidence>
<feature type="region of interest" description="Disordered" evidence="4">
    <location>
        <begin position="216"/>
        <end position="241"/>
    </location>
</feature>
<feature type="domain" description="HTH cro/C1-type" evidence="5">
    <location>
        <begin position="131"/>
        <end position="158"/>
    </location>
</feature>
<dbReference type="PANTHER" id="PTHR33375:SF1">
    <property type="entry name" value="CHROMOSOME-PARTITIONING PROTEIN PARB-RELATED"/>
    <property type="match status" value="1"/>
</dbReference>
<keyword evidence="3" id="KW-0238">DNA-binding</keyword>
<evidence type="ECO:0000313" key="6">
    <source>
        <dbReference type="EMBL" id="MBD3871001.1"/>
    </source>
</evidence>
<comment type="caution">
    <text evidence="6">The sequence shown here is derived from an EMBL/GenBank/DDBJ whole genome shotgun (WGS) entry which is preliminary data.</text>
</comment>
<dbReference type="GO" id="GO:0045881">
    <property type="term" value="P:positive regulation of sporulation resulting in formation of a cellular spore"/>
    <property type="evidence" value="ECO:0007669"/>
    <property type="project" value="TreeGrafter"/>
</dbReference>
<dbReference type="Pfam" id="PF23552">
    <property type="entry name" value="ParB_C"/>
    <property type="match status" value="1"/>
</dbReference>
<keyword evidence="2" id="KW-0159">Chromosome partition</keyword>
<sequence>MSAKQALGRGLKALIPDTPRARAGFAEIPIDRLRPNPHQPRYHFDQEALEELAASIRLHGILQPLLVSEDPPDRYLLITGERRWRAARLAGLATVPAVIRERIEEDQQLELALVENLQRRDLTPLEESRAFEQLRAGLGLSQQEIANRVGMDRSTVANSLRLLKLPPEVQEMVERGELSAGHGRALLAFTDDAERCEWARRAAATGLSVRALEGAAAEARDEAKPGNRGEPGRRPKPRDPNLSAAEEKLALHLGASVEIRSRRRGGTIVIACNEHDELMRVFELLMGGK</sequence>
<dbReference type="InterPro" id="IPR004437">
    <property type="entry name" value="ParB/RepB/Spo0J"/>
</dbReference>
<accession>A0A8J6Y121</accession>
<dbReference type="InterPro" id="IPR050336">
    <property type="entry name" value="Chromosome_partition/occlusion"/>
</dbReference>
<evidence type="ECO:0000256" key="3">
    <source>
        <dbReference type="ARBA" id="ARBA00023125"/>
    </source>
</evidence>
<dbReference type="GO" id="GO:0007059">
    <property type="term" value="P:chromosome segregation"/>
    <property type="evidence" value="ECO:0007669"/>
    <property type="project" value="UniProtKB-KW"/>
</dbReference>
<dbReference type="InterPro" id="IPR042075">
    <property type="entry name" value="KorB_DNA-db"/>
</dbReference>
<organism evidence="6 7">
    <name type="scientific">Candidatus Sulfomarinibacter kjeldsenii</name>
    <dbReference type="NCBI Taxonomy" id="2885994"/>
    <lineage>
        <taxon>Bacteria</taxon>
        <taxon>Pseudomonadati</taxon>
        <taxon>Acidobacteriota</taxon>
        <taxon>Thermoanaerobaculia</taxon>
        <taxon>Thermoanaerobaculales</taxon>
        <taxon>Candidatus Sulfomarinibacteraceae</taxon>
        <taxon>Candidatus Sulfomarinibacter</taxon>
    </lineage>
</organism>
<proteinExistence type="inferred from homology"/>
<dbReference type="Pfam" id="PF02195">
    <property type="entry name" value="ParB_N"/>
    <property type="match status" value="1"/>
</dbReference>
<feature type="compositionally biased region" description="Basic and acidic residues" evidence="4">
    <location>
        <begin position="218"/>
        <end position="241"/>
    </location>
</feature>
<comment type="similarity">
    <text evidence="1">Belongs to the ParB family.</text>
</comment>
<evidence type="ECO:0000256" key="1">
    <source>
        <dbReference type="ARBA" id="ARBA00006295"/>
    </source>
</evidence>
<dbReference type="PROSITE" id="PS50943">
    <property type="entry name" value="HTH_CROC1"/>
    <property type="match status" value="1"/>
</dbReference>
<dbReference type="NCBIfam" id="TIGR00180">
    <property type="entry name" value="parB_part"/>
    <property type="match status" value="1"/>
</dbReference>
<dbReference type="InterPro" id="IPR041468">
    <property type="entry name" value="HTH_ParB/Spo0J"/>
</dbReference>
<gene>
    <name evidence="6" type="ORF">IFJ97_06540</name>
</gene>
<dbReference type="InterPro" id="IPR003115">
    <property type="entry name" value="ParB_N"/>
</dbReference>
<dbReference type="SMART" id="SM00470">
    <property type="entry name" value="ParB"/>
    <property type="match status" value="1"/>
</dbReference>
<dbReference type="FunFam" id="3.90.1530.30:FF:000001">
    <property type="entry name" value="Chromosome partitioning protein ParB"/>
    <property type="match status" value="1"/>
</dbReference>
<dbReference type="EMBL" id="JACXWA010000109">
    <property type="protein sequence ID" value="MBD3871001.1"/>
    <property type="molecule type" value="Genomic_DNA"/>
</dbReference>